<keyword evidence="5" id="KW-0597">Phosphoprotein</keyword>
<feature type="region of interest" description="C-terminal hotdog fold" evidence="9">
    <location>
        <begin position="4369"/>
        <end position="4514"/>
    </location>
</feature>
<dbReference type="SMART" id="SM00825">
    <property type="entry name" value="PKS_KS"/>
    <property type="match status" value="3"/>
</dbReference>
<evidence type="ECO:0000256" key="4">
    <source>
        <dbReference type="ARBA" id="ARBA00022490"/>
    </source>
</evidence>
<keyword evidence="15" id="KW-1185">Reference proteome</keyword>
<dbReference type="InterPro" id="IPR057326">
    <property type="entry name" value="KR_dom"/>
</dbReference>
<dbReference type="InterPro" id="IPR029063">
    <property type="entry name" value="SAM-dependent_MTases_sf"/>
</dbReference>
<feature type="region of interest" description="N-terminal hotdog fold" evidence="9">
    <location>
        <begin position="4238"/>
        <end position="4355"/>
    </location>
</feature>
<dbReference type="Gene3D" id="3.10.129.110">
    <property type="entry name" value="Polyketide synthase dehydratase"/>
    <property type="match status" value="4"/>
</dbReference>
<comment type="pathway">
    <text evidence="2">Antibiotic biosynthesis.</text>
</comment>
<evidence type="ECO:0000256" key="6">
    <source>
        <dbReference type="ARBA" id="ARBA00022679"/>
    </source>
</evidence>
<dbReference type="Pfam" id="PF00109">
    <property type="entry name" value="ketoacyl-synt"/>
    <property type="match status" value="3"/>
</dbReference>
<dbReference type="InterPro" id="IPR020841">
    <property type="entry name" value="PKS_Beta-ketoAc_synthase_dom"/>
</dbReference>
<feature type="active site" description="Proton donor; for dehydratase activity" evidence="9">
    <location>
        <position position="2985"/>
    </location>
</feature>
<gene>
    <name evidence="14" type="ORF">LZC95_16895</name>
</gene>
<keyword evidence="6" id="KW-0808">Transferase</keyword>
<dbReference type="InterPro" id="IPR049552">
    <property type="entry name" value="PKS_DH_N"/>
</dbReference>
<evidence type="ECO:0000256" key="3">
    <source>
        <dbReference type="ARBA" id="ARBA00022450"/>
    </source>
</evidence>
<dbReference type="InterPro" id="IPR006162">
    <property type="entry name" value="Ppantetheine_attach_site"/>
</dbReference>
<feature type="domain" description="Ketosynthase family 3 (KS3)" evidence="12">
    <location>
        <begin position="3622"/>
        <end position="4052"/>
    </location>
</feature>
<dbReference type="Pfam" id="PF02801">
    <property type="entry name" value="Ketoacyl-synt_C"/>
    <property type="match status" value="3"/>
</dbReference>
<dbReference type="PANTHER" id="PTHR43775:SF37">
    <property type="entry name" value="SI:DKEY-61P9.11"/>
    <property type="match status" value="1"/>
</dbReference>
<feature type="region of interest" description="C-terminal hotdog fold" evidence="9">
    <location>
        <begin position="2919"/>
        <end position="3072"/>
    </location>
</feature>
<dbReference type="CDD" id="cd08953">
    <property type="entry name" value="KR_2_SDR_x"/>
    <property type="match status" value="3"/>
</dbReference>
<dbReference type="InterPro" id="IPR050091">
    <property type="entry name" value="PKS_NRPS_Biosynth_Enz"/>
</dbReference>
<dbReference type="InterPro" id="IPR020807">
    <property type="entry name" value="PKS_DH"/>
</dbReference>
<dbReference type="Pfam" id="PF16197">
    <property type="entry name" value="KAsynt_C_assoc"/>
    <property type="match status" value="1"/>
</dbReference>
<dbReference type="Pfam" id="PF08242">
    <property type="entry name" value="Methyltransf_12"/>
    <property type="match status" value="1"/>
</dbReference>
<feature type="domain" description="Ketosynthase family 3 (KS3)" evidence="12">
    <location>
        <begin position="2186"/>
        <end position="2620"/>
    </location>
</feature>
<dbReference type="InterPro" id="IPR013217">
    <property type="entry name" value="Methyltransf_12"/>
</dbReference>
<feature type="domain" description="PKS/mFAS DH" evidence="13">
    <location>
        <begin position="2785"/>
        <end position="3072"/>
    </location>
</feature>
<dbReference type="PROSITE" id="PS50075">
    <property type="entry name" value="CARRIER"/>
    <property type="match status" value="3"/>
</dbReference>
<feature type="domain" description="PKS/mFAS DH" evidence="13">
    <location>
        <begin position="4238"/>
        <end position="4514"/>
    </location>
</feature>
<evidence type="ECO:0000259" key="12">
    <source>
        <dbReference type="PROSITE" id="PS52004"/>
    </source>
</evidence>
<dbReference type="Pfam" id="PF14765">
    <property type="entry name" value="PS-DH"/>
    <property type="match status" value="4"/>
</dbReference>
<feature type="domain" description="Carrier" evidence="11">
    <location>
        <begin position="2068"/>
        <end position="2145"/>
    </location>
</feature>
<proteinExistence type="predicted"/>
<evidence type="ECO:0000256" key="8">
    <source>
        <dbReference type="ARBA" id="ARBA00023268"/>
    </source>
</evidence>
<dbReference type="SUPFAM" id="SSF53335">
    <property type="entry name" value="S-adenosyl-L-methionine-dependent methyltransferases"/>
    <property type="match status" value="1"/>
</dbReference>
<feature type="active site" description="Proton acceptor; for dehydratase activity" evidence="9">
    <location>
        <position position="1127"/>
    </location>
</feature>
<evidence type="ECO:0000256" key="1">
    <source>
        <dbReference type="ARBA" id="ARBA00004496"/>
    </source>
</evidence>
<dbReference type="CDD" id="cd02440">
    <property type="entry name" value="AdoMet_MTases"/>
    <property type="match status" value="1"/>
</dbReference>
<feature type="active site" description="Proton acceptor; for dehydratase activity" evidence="9">
    <location>
        <position position="2814"/>
    </location>
</feature>
<name>A0ABZ2KIW6_9BACT</name>
<dbReference type="InterPro" id="IPR013968">
    <property type="entry name" value="PKS_KR"/>
</dbReference>
<feature type="active site" description="Proton donor; for dehydratase activity" evidence="9">
    <location>
        <position position="1298"/>
    </location>
</feature>
<dbReference type="InterPro" id="IPR049900">
    <property type="entry name" value="PKS_mFAS_DH"/>
</dbReference>
<dbReference type="InterPro" id="IPR016039">
    <property type="entry name" value="Thiolase-like"/>
</dbReference>
<evidence type="ECO:0000256" key="9">
    <source>
        <dbReference type="PROSITE-ProRule" id="PRU01363"/>
    </source>
</evidence>
<dbReference type="SMART" id="SM01294">
    <property type="entry name" value="PKS_PP_betabranch"/>
    <property type="match status" value="2"/>
</dbReference>
<evidence type="ECO:0000313" key="15">
    <source>
        <dbReference type="Proteomes" id="UP001379533"/>
    </source>
</evidence>
<dbReference type="InterPro" id="IPR014030">
    <property type="entry name" value="Ketoacyl_synth_N"/>
</dbReference>
<feature type="region of interest" description="C-terminal hotdog fold" evidence="9">
    <location>
        <begin position="1232"/>
        <end position="1384"/>
    </location>
</feature>
<dbReference type="RefSeq" id="WP_394849113.1">
    <property type="nucleotide sequence ID" value="NZ_CP089982.1"/>
</dbReference>
<dbReference type="Pfam" id="PF08659">
    <property type="entry name" value="KR"/>
    <property type="match status" value="3"/>
</dbReference>
<dbReference type="SMART" id="SM00823">
    <property type="entry name" value="PKS_PP"/>
    <property type="match status" value="3"/>
</dbReference>
<evidence type="ECO:0000256" key="10">
    <source>
        <dbReference type="SAM" id="MobiDB-lite"/>
    </source>
</evidence>
<dbReference type="EMBL" id="CP089982">
    <property type="protein sequence ID" value="WXA98504.1"/>
    <property type="molecule type" value="Genomic_DNA"/>
</dbReference>
<evidence type="ECO:0000259" key="13">
    <source>
        <dbReference type="PROSITE" id="PS52019"/>
    </source>
</evidence>
<evidence type="ECO:0000256" key="2">
    <source>
        <dbReference type="ARBA" id="ARBA00004792"/>
    </source>
</evidence>
<dbReference type="InterPro" id="IPR014031">
    <property type="entry name" value="Ketoacyl_synth_C"/>
</dbReference>
<feature type="region of interest" description="Disordered" evidence="10">
    <location>
        <begin position="362"/>
        <end position="382"/>
    </location>
</feature>
<dbReference type="InterPro" id="IPR036291">
    <property type="entry name" value="NAD(P)-bd_dom_sf"/>
</dbReference>
<dbReference type="InterPro" id="IPR036736">
    <property type="entry name" value="ACP-like_sf"/>
</dbReference>
<dbReference type="Proteomes" id="UP001379533">
    <property type="component" value="Chromosome"/>
</dbReference>
<feature type="region of interest" description="Disordered" evidence="10">
    <location>
        <begin position="2160"/>
        <end position="2179"/>
    </location>
</feature>
<sequence length="4975" mass="541257">MTTPITAAGEIDALLARLLFIQLRRLGLFEQAHFSLEEQKSHLDALYGRWLEESARVLVRHGHLRLDGGRYTLADVPDAEAVWRAWEAACSERLTDPQRQGQMKLLDATVRALPDILRGKRLATDVLFADASMDRVGDVYQGSSRIDTFNAVVAEGVVAYVEDATEPVRILEIGAGTGGTSAVVFEKLKDHADRMAEYGYTDISKAFLRHAEERYRPHAPYLNCRLFNVENSPEEQGIEGGSYDVVIATNVLHATRNIRRTLRNAKAVLRRNGLLLLNEMSNTKSDLFTHLTFGLTKGWWLFEDDELRVPGTPALLPATWQQVLEAEGFTEVCFPAEEDHALGQQVIVAQSDGIVRRAAGQATKKATPRIEATPQPRTTQAAQPEALKAYVQQQLLERVCESLQLSANEVDFDVALADYGMDSIIGINFVKSVNQALSIDLETTVIFDYSSLTQLVAHILAQYRDVLLAARSAVPAPSDSLEVVERIEPAAPAPAAAAVKGPIAIIGMSGRFARSRNLDELWEHLAHGDDLVETAEQPGYAHGSFLQDIDLFDPLFFNISGAEATCMDPKQRIFLEEAWKALEDAGYAGLKVQGRPCGVYVGCEPGDYKYLFGGSAPAQAMWGNANSVLPARVSYYLDLQGPAIAIDTACSSSLVAAHLACQALWGREIEMALVGGVSLGCMPNPYGGPAAAGMLSPTGRCHTFDARADGFVPGEGAGVVVLKRLDDAVADGDRIHGVIRGSAINQDGATNGITAPSARSQERLERHVYETFGIDPERIEMVEAHGTGTVLGDPIEFAALTRAFRRYTDKKQYCAIGSIKTNLGHCLAASGMAGLFRILLSFQQGKIPPSLHYRAGNPHIDFDNSPFFVNTSLKDWPNRAGAPRCAAISAFGMSGTNAHLVLESYEPASEEAHGGPYYLLAFSAKTEEALQRRARDLAGALNDGSHTWNAQAMSALSYTLLAHRVHFEHRCAVVASDREQAVDLLEQAAAGAKHPDIVRASVARGFEEQSALVEQSNERLRKLPAQRNDAAGYRRSLVALGELYCQGYSFDWAAEYEGLAPRRTSLPAYPFARDRYWVEEAAGGGARGWFVSGSIAVHPLAQRNTSTLEQQRFTSTLTGDEFFLKDHRVHGQPVLPGVAYLEMARAAVMASLEANEEDSSRLQLKSVVWRRPLVVTERQDVHIRLRAQEHGEIEFEIYTGQDVIHVQGRAVWSDVSHQVNSVDLTALRADCTRAIAVERFYAISDSSGMTLGAAHRSLTSMHVGRDSEGRPCVLAQVTLPDAVGKGAEAYYLHPSVLDGALQAPMGLALTEDGENVAARPLLPFALESLEILERSPVEAMVVVRSSATSREVQRLDVDICDRAGRVCVRMRGFTFRSPEAPAAGEHVVAHELSGNEHFLRDHGQLLPGVVYLELARAAAESRRNATVSGIKNVVWRDILAVSEGPVTVSVGVAAADPCTFEVRTDAKLHAQGTVLFGAGEQAPDAVHIDGLRSRLPSAVDGAECDRIIGASHGPSMRAIEWLAHDDREGLAKLVLPREAPRDGVLHPSILHGAVTAAIALGFIQDGRPSQLRFPYALEQVWIHAPTPEIAYVHIRESAGRRGDAVRTYDLAVLDERGRCAIALRGFTAVATNIAQPRSPVVYASPCWEAQPLAEAAAVQPREAPVFVLATADAELHRALQTQWPGAKVEELSGGIEANFVQVLTALKRCIQAKPQRVQPFYVLAGDDSHAHGAWPGLLKTAQMEYPKLQCKVVRYPTDRDSLVRWLRAEIEGASPDVEIRYHGNVREVRRLRELNLRADRSAAELVRAGSVVWITGGMGGLGRLFARHFGAVAGATIVLSGRSPFEKSTQGELEKLRAHGVDAHYLPCDVSDAEQVRRSVETIRQRWGRLSGILHSAGVTRDAYLAQKAPDEARAVLAPKIAGTLALDEATRDVALDFFALFSSLSSAGNPGQSDYAGANSFLDAFAHHRNERVARGERRGHTLSVNWPSWREGGMHVGAERLELNERISGLRPLDTPTGVASLVAALLEKHTQVLVAPGNVEKIRATLLQIPQPVATDPVGDAPEQPLLDGVIRELIQAASSLLKLDVRAIDAQSELSRFGFDSIMFTEFANHLNKHYGLELMPTVFFECSTLALLGEYLVKHHEPRLRALRVKSSAPKTAVTSERRSEWHRAPAAPPARDEWREEPIAVVGMSGRFPGSANVRELWENIVANRDLVGEVPADRWDWRQYYGDPRSSFGKTRVKSAGFMADVDCFDPLFFGISPAQAEAMDPQHRLLMESVWACIEDAGHRPSSLSGSKTGVFVGISTLDYQDLVRQAQGTSVTQGLFHYMVANRVSYFLNLHGPSEPFDTACSSSLVALHRAVGSIRLGECEAALVGGVNVMATPEITLGASQAGMLSEDGRCKTFDRSADGYGRGEGVAVLFLKPLRRAQADGDHIYGLIRGSAENHGGKATSPTAPNPLAQQELIAMAYTNAGIDARTVGYIDAHGTGTALGDPVELNGLKGAFAQLYAAQGITGPIEPHCGVGSLKTNIGHLEAAAGIAGVVKVLMMLQHGKIPGNPHLNEPNPYLQLEGSPFYLVKDTRDWPEMRDARGHTVPRRAAVSSFGVGGANAHVVLEQYLEPAREVSRAPTEEHPARIVLSAKSEDRLRAQAQQLLNEISNHACTERDLADIAYTLQFGRDAMDHRLAFTASSVRQLQERLRGYLEGKNEGLYAGESKRGKGSRSTLAIGDAEVLQQWVNGVNVDWSKLSVSGRRRSLPTYPFARERYWIAPSRVENAAPVLHPLLHRNTSDLNEQRFSSEFTGSEFFLRDHVVKGVKVLPGVAYLEMARAAVVASLGSAVTAGLRLRDVVWQRPLEVQERVHAHIRVLPRERGEVAFEIYTRPSDGEDIVHAQGLAAPMDATETHVDLAGLGAAATRDIAVESLYEAVAAAGIAFGPAHRGLTQIQVGAHGDGEPFVLARVQLPASVEETASRYELHPSVLDAALQASTGLAFADGESGPRRLALPFALESMDVLDRTPHTAMVYVRRSANTGADHLSRTDIDVCDELGRVCVRLRGFTSRVVEAESARSGISLFQPQWQPVEPRPAETAYDDKWVCVDETYRDHVAELRARHPGVHWEVLPRSGEGDEWGAAHLMAMAEPLLARLRTLLAAGPRTPVSLRVLVSESSGGGALRALSGMLKSAQLEEPLLHGQIIALPPHAGPDLLARAIEENTLHDAEIRYVEGRREVATLQPAEENTAAGLPWKNGGVYLITGGAGGLGRLFAEAIVDRVENARVILVGRSNLSEAQASQLRGLERRASEIRYRAVDVSDAAAVQRCIEEICTEYGRLDGVLHAAGQIQDAFIIHKSAEALRAVMAPKVLGAIHLDRATRGCDLDFLVLFSSGAGATGSVGQSDYATANAFLDRFAVHRNERVKRGERRGRTLSINWPLWADGGMRADEATRTAMRRQGLDVLGTAAGLEAFYRAWRSEASQVVVVAGTPTARLPAPVRESVPATDMGHDDLREKTIHYLKRLLATTLKLSPDRIDSHADLEQYGFDSILALRLVNDLEETFGPLPKTLMFQYRSIAAVAEYFVTDHRDALASKLKPAPLKHAPSKHAPLKRGAPASRRPSVGDPSSVDVAIIGMAGRYPQANTVHEYWQNLQSGHDCITEIPATRWDHSAYFDPQKGKPGKAYSKWGGFIDGVDEFDPLFFNISPQEAMYIDPQERLFLQCVYQTLEDAGYTREALRNVAVFVGVMYEEYQLYGAQAQALGQPYALPGNPASIANRVSYFCNFNGPSMAVDTMCSSSLTAIHLACESLTRGECDAAIAGGVNVSVHPNKYLMLSQGQFVSTHGRCASFGQGGDGYVPGEGVGAVLLKALARAVADGDHIYGVIKGTSINHGGKTNGYTVPNPGAQAQVIARALERSGVNPRAISYIEAHGTGTSLGDPIEISGLTQAFSQHTSDTQYCAIGSAKSNIGHLESAAGIAALTKVLLQMQHRTLVPSLHAGALNPHIDFQRTPFRVQQAREAWARPVLTIDGIAKEYPRMAGISSFGAGGSNAHLIVAEYDAPEATVQAADRPALIVLSAKTEERLQAHAKQLLEHLTRTSASDADLAGIAFTLQTGRDALEHRLAFTASTLRELEEKLTGYVQGKAARGDVAECYVGHTKQQREALSLFTEDEELQEAIRKWVQRGKYAKLLELWVKGLSFDWNSLYTETPRRVSLPAYPFSKERYWIEPPAARTSQAGTSALHPLVHANTSRLSEQRFSSTFTGTEFFLADHVVQGRRILPGVAYLEMALTAAEQSVDAPAERCVMIRDTAWLQPIAVAESQTVHVGLYPQDAGEIDYRIYSGQDVVHAQGRVSIEPASMAAVVDVGELRARCTRVMSSARCYELFDALGIAYGPSFRAIDSVFSGEGEALAKLQLPAALAQTADAYVLHPALLDAAIQASIGAVLASDGTPEPTLLFALDSLEVRQPCTEQAWAWIRRAGSGDGAIRKLDIDIFTPQGVSCVRMRGLAFRVLSNATRVPGEAGELMLAPRWEATQLPRSQQAWPAAGEPVAWIGGAADEHRALEQLYPQGRALPAIEQVPAAGALSHVFWIAPREASSEPHAAVLQGLRLLKALLHAGHGEKALGLTIVTRQAQGILRSERIEPDHAAVHGLIGSIAKEHPQWRFRVVDLPEDGAWPLQEIAHLPADPRGNPWAYRKGEWYREQWLPCERATQAAPSRFRQGGVYVMLGGAGRLGEALSEHVIRTHRAQLVWIGRRALDAEIQAKIDRLARLGPAPVYVQADATNLEDLSRAYQQIKQHHGSIHGLIHSTLVMSGSDLAHMDERRFAAGLGAKADVSVRMAQVFGEEPLDFVLFYSSIESFERSPRQSNYAAGSAFNDAFAHRLSKEWACPVKIMNWGYWGGGPIPDALQNWLDQAGFGLIEPERAMAALEELLAGPFTQLAFVCTTRPRALKGIELGHERVRRIATALPSLAQVLSFP</sequence>
<dbReference type="PROSITE" id="PS00606">
    <property type="entry name" value="KS3_1"/>
    <property type="match status" value="1"/>
</dbReference>
<dbReference type="InterPro" id="IPR009081">
    <property type="entry name" value="PP-bd_ACP"/>
</dbReference>
<dbReference type="SUPFAM" id="SSF51735">
    <property type="entry name" value="NAD(P)-binding Rossmann-fold domains"/>
    <property type="match status" value="5"/>
</dbReference>
<feature type="domain" description="Carrier" evidence="11">
    <location>
        <begin position="386"/>
        <end position="463"/>
    </location>
</feature>
<dbReference type="Pfam" id="PF22336">
    <property type="entry name" value="RhiE-like_linker"/>
    <property type="match status" value="2"/>
</dbReference>
<dbReference type="CDD" id="cd00833">
    <property type="entry name" value="PKS"/>
    <property type="match status" value="3"/>
</dbReference>
<dbReference type="InterPro" id="IPR032821">
    <property type="entry name" value="PKS_assoc"/>
</dbReference>
<keyword evidence="4" id="KW-0963">Cytoplasm</keyword>
<dbReference type="SUPFAM" id="SSF47336">
    <property type="entry name" value="ACP-like"/>
    <property type="match status" value="3"/>
</dbReference>
<accession>A0ABZ2KIW6</accession>
<dbReference type="Gene3D" id="3.40.50.720">
    <property type="entry name" value="NAD(P)-binding Rossmann-like Domain"/>
    <property type="match status" value="3"/>
</dbReference>
<keyword evidence="7" id="KW-0677">Repeat</keyword>
<dbReference type="PANTHER" id="PTHR43775">
    <property type="entry name" value="FATTY ACID SYNTHASE"/>
    <property type="match status" value="1"/>
</dbReference>
<dbReference type="InterPro" id="IPR042104">
    <property type="entry name" value="PKS_dehydratase_sf"/>
</dbReference>
<keyword evidence="3" id="KW-0596">Phosphopantetheine</keyword>
<dbReference type="Pfam" id="PF00550">
    <property type="entry name" value="PP-binding"/>
    <property type="match status" value="3"/>
</dbReference>
<dbReference type="SMART" id="SM00822">
    <property type="entry name" value="PKS_KR"/>
    <property type="match status" value="3"/>
</dbReference>
<keyword evidence="8" id="KW-0511">Multifunctional enzyme</keyword>
<protein>
    <submittedName>
        <fullName evidence="14">SDR family NAD(P)-dependent oxidoreductase</fullName>
    </submittedName>
</protein>
<dbReference type="PROSITE" id="PS52019">
    <property type="entry name" value="PKS_MFAS_DH"/>
    <property type="match status" value="3"/>
</dbReference>
<dbReference type="PROSITE" id="PS52004">
    <property type="entry name" value="KS3_2"/>
    <property type="match status" value="3"/>
</dbReference>
<evidence type="ECO:0000259" key="11">
    <source>
        <dbReference type="PROSITE" id="PS50075"/>
    </source>
</evidence>
<dbReference type="Gene3D" id="3.40.47.10">
    <property type="match status" value="3"/>
</dbReference>
<dbReference type="SMART" id="SM00826">
    <property type="entry name" value="PKS_DH"/>
    <property type="match status" value="4"/>
</dbReference>
<feature type="domain" description="PKS/mFAS DH" evidence="13">
    <location>
        <begin position="1098"/>
        <end position="1384"/>
    </location>
</feature>
<reference evidence="14 15" key="1">
    <citation type="submission" date="2021-12" db="EMBL/GenBank/DDBJ databases">
        <title>Discovery of the Pendulisporaceae a myxobacterial family with distinct sporulation behavior and unique specialized metabolism.</title>
        <authorList>
            <person name="Garcia R."/>
            <person name="Popoff A."/>
            <person name="Bader C.D."/>
            <person name="Loehr J."/>
            <person name="Walesch S."/>
            <person name="Walt C."/>
            <person name="Boldt J."/>
            <person name="Bunk B."/>
            <person name="Haeckl F.J.F.P.J."/>
            <person name="Gunesch A.P."/>
            <person name="Birkelbach J."/>
            <person name="Nuebel U."/>
            <person name="Pietschmann T."/>
            <person name="Bach T."/>
            <person name="Mueller R."/>
        </authorList>
    </citation>
    <scope>NUCLEOTIDE SEQUENCE [LARGE SCALE GENOMIC DNA]</scope>
    <source>
        <strain evidence="14 15">MSr12523</strain>
    </source>
</reference>
<feature type="region of interest" description="N-terminal hotdog fold" evidence="9">
    <location>
        <begin position="1098"/>
        <end position="1217"/>
    </location>
</feature>
<comment type="subcellular location">
    <subcellularLocation>
        <location evidence="1">Cytoplasm</location>
    </subcellularLocation>
</comment>
<feature type="active site" description="Proton acceptor; for dehydratase activity" evidence="9">
    <location>
        <position position="4267"/>
    </location>
</feature>
<dbReference type="Gene3D" id="1.10.1200.10">
    <property type="entry name" value="ACP-like"/>
    <property type="match status" value="3"/>
</dbReference>
<dbReference type="Gene3D" id="1.10.1240.100">
    <property type="match status" value="3"/>
</dbReference>
<evidence type="ECO:0000256" key="5">
    <source>
        <dbReference type="ARBA" id="ARBA00022553"/>
    </source>
</evidence>
<feature type="region of interest" description="Disordered" evidence="10">
    <location>
        <begin position="3591"/>
        <end position="3620"/>
    </location>
</feature>
<feature type="domain" description="Carrier" evidence="11">
    <location>
        <begin position="3509"/>
        <end position="3582"/>
    </location>
</feature>
<dbReference type="Pfam" id="PF21089">
    <property type="entry name" value="PKS_DH_N"/>
    <property type="match status" value="3"/>
</dbReference>
<feature type="active site" description="Proton donor; for dehydratase activity" evidence="9">
    <location>
        <position position="4430"/>
    </location>
</feature>
<feature type="domain" description="Ketosynthase family 3 (KS3)" evidence="12">
    <location>
        <begin position="500"/>
        <end position="904"/>
    </location>
</feature>
<dbReference type="InterPro" id="IPR049551">
    <property type="entry name" value="PKS_DH_C"/>
</dbReference>
<dbReference type="SUPFAM" id="SSF53901">
    <property type="entry name" value="Thiolase-like"/>
    <property type="match status" value="3"/>
</dbReference>
<dbReference type="Gene3D" id="3.40.50.150">
    <property type="entry name" value="Vaccinia Virus protein VP39"/>
    <property type="match status" value="1"/>
</dbReference>
<feature type="region of interest" description="N-terminal hotdog fold" evidence="9">
    <location>
        <begin position="2785"/>
        <end position="2906"/>
    </location>
</feature>
<dbReference type="InterPro" id="IPR018201">
    <property type="entry name" value="Ketoacyl_synth_AS"/>
</dbReference>
<evidence type="ECO:0000256" key="7">
    <source>
        <dbReference type="ARBA" id="ARBA00022737"/>
    </source>
</evidence>
<dbReference type="PROSITE" id="PS00012">
    <property type="entry name" value="PHOSPHOPANTETHEINE"/>
    <property type="match status" value="1"/>
</dbReference>
<organism evidence="14 15">
    <name type="scientific">Pendulispora brunnea</name>
    <dbReference type="NCBI Taxonomy" id="2905690"/>
    <lineage>
        <taxon>Bacteria</taxon>
        <taxon>Pseudomonadati</taxon>
        <taxon>Myxococcota</taxon>
        <taxon>Myxococcia</taxon>
        <taxon>Myxococcales</taxon>
        <taxon>Sorangiineae</taxon>
        <taxon>Pendulisporaceae</taxon>
        <taxon>Pendulispora</taxon>
    </lineage>
</organism>
<dbReference type="InterPro" id="IPR020806">
    <property type="entry name" value="PKS_PP-bd"/>
</dbReference>
<dbReference type="InterPro" id="IPR054514">
    <property type="entry name" value="RhiE-like_linker"/>
</dbReference>
<evidence type="ECO:0000313" key="14">
    <source>
        <dbReference type="EMBL" id="WXA98504.1"/>
    </source>
</evidence>